<gene>
    <name evidence="1" type="ORF">HMPREF1056_03328</name>
</gene>
<organism evidence="1 2">
    <name type="scientific">Bacteroides fragilis CL07T12C05</name>
    <dbReference type="NCBI Taxonomy" id="997883"/>
    <lineage>
        <taxon>Bacteria</taxon>
        <taxon>Pseudomonadati</taxon>
        <taxon>Bacteroidota</taxon>
        <taxon>Bacteroidia</taxon>
        <taxon>Bacteroidales</taxon>
        <taxon>Bacteroidaceae</taxon>
        <taxon>Bacteroides</taxon>
    </lineage>
</organism>
<dbReference type="EMBL" id="AGXN01000019">
    <property type="protein sequence ID" value="EIY93040.1"/>
    <property type="molecule type" value="Genomic_DNA"/>
</dbReference>
<sequence>MVNTSLGTPSDTRIIIQFRSITQKIDIMIKLKLSILVWAIGLSMTAFSQTTSSLRAKVLTLNDYPDALRLWELYNDSASVMDKATQLHAKVSLYYYFNRPDEMLQCVDSLLTLYPKECTTEQKLAYCYVKAEKLLEKGHYKKLNTWWKSLRKDKKLYREIEKQENFPCSEKAIQGLSDKDDFRMDFPESSSTVPTSYTYPLVLSVTINGTTLPATIFDTGAPYTFLTKETATKCNVQCMGDTIPVKSMFGTSQATTGFVKTLQLGSITFHNVTVHVSLLEKDPIFSGHDALLGLKELRGISALEFEFGKLTLKQKSLRSPLDPNMCFAETGCAFLFANGQNYLLDTGGEGSFSNTPDSVSTKVIDVNGYPVQFFNTYTTIPAAQKSGLLGFPFFSGFKICTLDFDRMNFSGEGYRLRKSYSELMNSGDMIGLDIEYERISKTTDEMGKWLTNASLEMMKNKPESCIQYTDSLLGKYQQELGGSIIYVLNLRAASLAYLGLYKEAGDLMKMCAQVVPDMINGYNKCMALTPFGAQQLSWEQPEVTLNTTFSEKGFLASAEINGNKNKLYFAPDQINSSISEADAGKLNMKIIEFEDHTTATGKKRMAIANELKLGNLLIKNVQFNLTEGNDIILGNSLLRLIPQFSIESQKLVLMQQVQSFTNAKQYPLLLINYTFCFRDPDDDTQKYSIGNPTPYTRKITLQDLCKSSGKIVFDMKDMKLLKIN</sequence>
<accession>A0A0E2ALW8</accession>
<dbReference type="InterPro" id="IPR021109">
    <property type="entry name" value="Peptidase_aspartic_dom_sf"/>
</dbReference>
<dbReference type="InterPro" id="IPR034122">
    <property type="entry name" value="Retropepsin-like_bacterial"/>
</dbReference>
<reference evidence="1 2" key="1">
    <citation type="submission" date="2012-02" db="EMBL/GenBank/DDBJ databases">
        <title>The Genome Sequence of Bacteroides fragilis CL07T12C05.</title>
        <authorList>
            <consortium name="The Broad Institute Genome Sequencing Platform"/>
            <person name="Earl A."/>
            <person name="Ward D."/>
            <person name="Feldgarden M."/>
            <person name="Gevers D."/>
            <person name="Zitomersky N.L."/>
            <person name="Coyne M.J."/>
            <person name="Comstock L.E."/>
            <person name="Young S.K."/>
            <person name="Zeng Q."/>
            <person name="Gargeya S."/>
            <person name="Fitzgerald M."/>
            <person name="Haas B."/>
            <person name="Abouelleil A."/>
            <person name="Alvarado L."/>
            <person name="Arachchi H.M."/>
            <person name="Berlin A."/>
            <person name="Chapman S.B."/>
            <person name="Gearin G."/>
            <person name="Goldberg J."/>
            <person name="Griggs A."/>
            <person name="Gujja S."/>
            <person name="Hansen M."/>
            <person name="Heiman D."/>
            <person name="Howarth C."/>
            <person name="Larimer J."/>
            <person name="Lui A."/>
            <person name="MacDonald P.J.P."/>
            <person name="McCowen C."/>
            <person name="Montmayeur A."/>
            <person name="Murphy C."/>
            <person name="Neiman D."/>
            <person name="Pearson M."/>
            <person name="Priest M."/>
            <person name="Roberts A."/>
            <person name="Saif S."/>
            <person name="Shea T."/>
            <person name="Sisk P."/>
            <person name="Stolte C."/>
            <person name="Sykes S."/>
            <person name="Wortman J."/>
            <person name="Nusbaum C."/>
            <person name="Birren B."/>
        </authorList>
    </citation>
    <scope>NUCLEOTIDE SEQUENCE [LARGE SCALE GENOMIC DNA]</scope>
    <source>
        <strain evidence="1 2">CL07T12C05</strain>
    </source>
</reference>
<dbReference type="Proteomes" id="UP000003879">
    <property type="component" value="Unassembled WGS sequence"/>
</dbReference>
<dbReference type="CDD" id="cd05483">
    <property type="entry name" value="retropepsin_like_bacteria"/>
    <property type="match status" value="1"/>
</dbReference>
<comment type="caution">
    <text evidence="1">The sequence shown here is derived from an EMBL/GenBank/DDBJ whole genome shotgun (WGS) entry which is preliminary data.</text>
</comment>
<dbReference type="Pfam" id="PF13975">
    <property type="entry name" value="gag-asp_proteas"/>
    <property type="match status" value="1"/>
</dbReference>
<evidence type="ECO:0008006" key="3">
    <source>
        <dbReference type="Google" id="ProtNLM"/>
    </source>
</evidence>
<dbReference type="HOGENOM" id="CLU_382055_0_0_10"/>
<dbReference type="Gene3D" id="2.40.70.10">
    <property type="entry name" value="Acid Proteases"/>
    <property type="match status" value="2"/>
</dbReference>
<proteinExistence type="predicted"/>
<evidence type="ECO:0000313" key="2">
    <source>
        <dbReference type="Proteomes" id="UP000003879"/>
    </source>
</evidence>
<dbReference type="AlphaFoldDB" id="A0A0E2ALW8"/>
<protein>
    <recommendedName>
        <fullName evidence="3">Peptidase A2 domain-containing protein</fullName>
    </recommendedName>
</protein>
<dbReference type="InterPro" id="IPR011990">
    <property type="entry name" value="TPR-like_helical_dom_sf"/>
</dbReference>
<dbReference type="SUPFAM" id="SSF48452">
    <property type="entry name" value="TPR-like"/>
    <property type="match status" value="1"/>
</dbReference>
<dbReference type="SUPFAM" id="SSF50630">
    <property type="entry name" value="Acid proteases"/>
    <property type="match status" value="1"/>
</dbReference>
<evidence type="ECO:0000313" key="1">
    <source>
        <dbReference type="EMBL" id="EIY93040.1"/>
    </source>
</evidence>
<dbReference type="PATRIC" id="fig|997883.3.peg.3499"/>
<dbReference type="RefSeq" id="WP_005798177.1">
    <property type="nucleotide sequence ID" value="NZ_JH724216.1"/>
</dbReference>
<name>A0A0E2ALW8_BACFG</name>